<dbReference type="Proteomes" id="UP001268864">
    <property type="component" value="Unassembled WGS sequence"/>
</dbReference>
<evidence type="ECO:0000256" key="4">
    <source>
        <dbReference type="ARBA" id="ARBA00022801"/>
    </source>
</evidence>
<keyword evidence="11" id="KW-1185">Reference proteome</keyword>
<reference evidence="10 11" key="1">
    <citation type="submission" date="2022-06" db="EMBL/GenBank/DDBJ databases">
        <title>Halomicroarcula sp. a new haloarchaeum isolate from saline soil.</title>
        <authorList>
            <person name="Strakova D."/>
            <person name="Galisteo C."/>
            <person name="Sanchez-Porro C."/>
            <person name="Ventosa A."/>
        </authorList>
    </citation>
    <scope>NUCLEOTIDE SEQUENCE [LARGE SCALE GENOMIC DNA]</scope>
    <source>
        <strain evidence="10 11">S3CR25-11</strain>
    </source>
</reference>
<keyword evidence="1 9" id="KW-0540">Nuclease</keyword>
<comment type="subunit">
    <text evidence="9">Homodimer, forms a heterotetramer with a Cas2 homodimer.</text>
</comment>
<keyword evidence="4 9" id="KW-0378">Hydrolase</keyword>
<dbReference type="Gene3D" id="3.100.10.20">
    <property type="entry name" value="CRISPR-associated endonuclease Cas1, N-terminal domain"/>
    <property type="match status" value="1"/>
</dbReference>
<evidence type="ECO:0000256" key="7">
    <source>
        <dbReference type="ARBA" id="ARBA00023125"/>
    </source>
</evidence>
<evidence type="ECO:0000256" key="5">
    <source>
        <dbReference type="ARBA" id="ARBA00022842"/>
    </source>
</evidence>
<dbReference type="InterPro" id="IPR002729">
    <property type="entry name" value="CRISPR-assoc_Cas1"/>
</dbReference>
<dbReference type="NCBIfam" id="TIGR00287">
    <property type="entry name" value="cas1"/>
    <property type="match status" value="1"/>
</dbReference>
<proteinExistence type="inferred from homology"/>
<dbReference type="EMBL" id="JAMQOS010000001">
    <property type="protein sequence ID" value="MDS0281396.1"/>
    <property type="molecule type" value="Genomic_DNA"/>
</dbReference>
<keyword evidence="2 9" id="KW-0479">Metal-binding</keyword>
<dbReference type="Gene3D" id="1.20.120.920">
    <property type="entry name" value="CRISPR-associated endonuclease Cas1, C-terminal domain"/>
    <property type="match status" value="1"/>
</dbReference>
<evidence type="ECO:0000256" key="3">
    <source>
        <dbReference type="ARBA" id="ARBA00022759"/>
    </source>
</evidence>
<dbReference type="PANTHER" id="PTHR43219:SF2">
    <property type="entry name" value="CRISPR-ASSOCIATED ENDONUCLEASE CAS1"/>
    <property type="match status" value="1"/>
</dbReference>
<dbReference type="InterPro" id="IPR019858">
    <property type="entry name" value="CRISPR-assoc_Cas1_HMARI/TNEAP"/>
</dbReference>
<sequence length="330" mass="38025">MNDNYHIFSDGRLERHDDTVRLVTEGGEKKYLPIENAEALYLHGQIDYNTRLMSFLNDHGIALHVFGWNDYYAGSVMPERGQTSGQTVVSQVRAYDDPEHRQSLARKFIRGSIHNMRANVKYYDGRGYDFGDVLGRLEVQRRALEPGMDTSELMGVEATARRAYYATFDEILPDPFVFGGRQYNPPDNEANSLISFGNSLVYANIVSAIRATALDPAVSFLHEPGERRYSLALDIADLFKPLLADRVIFRLVNRNQLTVDDFETDLNGCLLTESGRKTYSKAFEETLEETIEHPRLNRKVSYQYLLRIEAYKLKKHLLTGEEYVPFERWW</sequence>
<feature type="binding site" evidence="9">
    <location>
        <position position="157"/>
    </location>
    <ligand>
        <name>Mn(2+)</name>
        <dbReference type="ChEBI" id="CHEBI:29035"/>
    </ligand>
</feature>
<name>A0ABU2FM57_9EURY</name>
<dbReference type="CDD" id="cd09722">
    <property type="entry name" value="Cas1_I-B"/>
    <property type="match status" value="1"/>
</dbReference>
<dbReference type="InterPro" id="IPR042211">
    <property type="entry name" value="CRISPR-assoc_Cas1_N"/>
</dbReference>
<dbReference type="RefSeq" id="WP_310899232.1">
    <property type="nucleotide sequence ID" value="NZ_JAMQOS010000001.1"/>
</dbReference>
<keyword evidence="3 9" id="KW-0255">Endonuclease</keyword>
<keyword evidence="7 9" id="KW-0238">DNA-binding</keyword>
<comment type="function">
    <text evidence="9">CRISPR (clustered regularly interspaced short palindromic repeat), is an adaptive immune system that provides protection against mobile genetic elements (viruses, transposable elements and conjugative plasmids). CRISPR clusters contain spacers, sequences complementary to antecedent mobile elements, and target invading nucleic acids. CRISPR clusters are transcribed and processed into CRISPR RNA (crRNA). Acts as a dsDNA endonuclease. Involved in the integration of spacer DNA into the CRISPR cassette.</text>
</comment>
<dbReference type="GO" id="GO:0004519">
    <property type="term" value="F:endonuclease activity"/>
    <property type="evidence" value="ECO:0007669"/>
    <property type="project" value="UniProtKB-KW"/>
</dbReference>
<organism evidence="10 11">
    <name type="scientific">Haloarcula onubensis</name>
    <dbReference type="NCBI Taxonomy" id="2950539"/>
    <lineage>
        <taxon>Archaea</taxon>
        <taxon>Methanobacteriati</taxon>
        <taxon>Methanobacteriota</taxon>
        <taxon>Stenosarchaea group</taxon>
        <taxon>Halobacteria</taxon>
        <taxon>Halobacteriales</taxon>
        <taxon>Haloarculaceae</taxon>
        <taxon>Haloarcula</taxon>
    </lineage>
</organism>
<evidence type="ECO:0000313" key="11">
    <source>
        <dbReference type="Proteomes" id="UP001268864"/>
    </source>
</evidence>
<keyword evidence="8 9" id="KW-0464">Manganese</keyword>
<evidence type="ECO:0000313" key="10">
    <source>
        <dbReference type="EMBL" id="MDS0281396.1"/>
    </source>
</evidence>
<feature type="binding site" evidence="9">
    <location>
        <position position="237"/>
    </location>
    <ligand>
        <name>Mn(2+)</name>
        <dbReference type="ChEBI" id="CHEBI:29035"/>
    </ligand>
</feature>
<gene>
    <name evidence="10" type="primary">cas1b</name>
    <name evidence="9" type="synonym">cas1</name>
    <name evidence="10" type="ORF">NDI86_04615</name>
</gene>
<keyword evidence="6 9" id="KW-0051">Antiviral defense</keyword>
<comment type="cofactor">
    <cofactor evidence="9">
        <name>Mg(2+)</name>
        <dbReference type="ChEBI" id="CHEBI:18420"/>
    </cofactor>
    <cofactor evidence="9">
        <name>Mn(2+)</name>
        <dbReference type="ChEBI" id="CHEBI:29035"/>
    </cofactor>
</comment>
<dbReference type="HAMAP" id="MF_01470">
    <property type="entry name" value="Cas1"/>
    <property type="match status" value="1"/>
</dbReference>
<evidence type="ECO:0000256" key="6">
    <source>
        <dbReference type="ARBA" id="ARBA00023118"/>
    </source>
</evidence>
<evidence type="ECO:0000256" key="9">
    <source>
        <dbReference type="HAMAP-Rule" id="MF_01470"/>
    </source>
</evidence>
<dbReference type="PANTHER" id="PTHR43219">
    <property type="entry name" value="CRISPR-ASSOCIATED ENDONUCLEASE CAS1"/>
    <property type="match status" value="1"/>
</dbReference>
<keyword evidence="5 9" id="KW-0460">Magnesium</keyword>
<feature type="binding site" evidence="9">
    <location>
        <position position="222"/>
    </location>
    <ligand>
        <name>Mn(2+)</name>
        <dbReference type="ChEBI" id="CHEBI:29035"/>
    </ligand>
</feature>
<accession>A0ABU2FM57</accession>
<evidence type="ECO:0000256" key="8">
    <source>
        <dbReference type="ARBA" id="ARBA00023211"/>
    </source>
</evidence>
<comment type="similarity">
    <text evidence="9">Belongs to the CRISPR-associated endonuclease Cas1 family.</text>
</comment>
<dbReference type="NCBIfam" id="TIGR03641">
    <property type="entry name" value="cas1_HMARI"/>
    <property type="match status" value="1"/>
</dbReference>
<evidence type="ECO:0000256" key="1">
    <source>
        <dbReference type="ARBA" id="ARBA00022722"/>
    </source>
</evidence>
<evidence type="ECO:0000256" key="2">
    <source>
        <dbReference type="ARBA" id="ARBA00022723"/>
    </source>
</evidence>
<dbReference type="InterPro" id="IPR042206">
    <property type="entry name" value="CRISPR-assoc_Cas1_C"/>
</dbReference>
<dbReference type="EC" id="3.1.-.-" evidence="9"/>
<protein>
    <recommendedName>
        <fullName evidence="9">CRISPR-associated endonuclease Cas1</fullName>
        <ecNumber evidence="9">3.1.-.-</ecNumber>
    </recommendedName>
</protein>
<dbReference type="Pfam" id="PF01867">
    <property type="entry name" value="Cas_Cas1"/>
    <property type="match status" value="1"/>
</dbReference>
<comment type="caution">
    <text evidence="10">The sequence shown here is derived from an EMBL/GenBank/DDBJ whole genome shotgun (WGS) entry which is preliminary data.</text>
</comment>